<feature type="region of interest" description="Disordered" evidence="1">
    <location>
        <begin position="38"/>
        <end position="86"/>
    </location>
</feature>
<dbReference type="EMBL" id="MLAU01009295">
    <property type="protein sequence ID" value="OIW20438.1"/>
    <property type="molecule type" value="Genomic_DNA"/>
</dbReference>
<comment type="caution">
    <text evidence="2">The sequence shown here is derived from an EMBL/GenBank/DDBJ whole genome shotgun (WGS) entry which is preliminary data.</text>
</comment>
<dbReference type="PANTHER" id="PTHR35708">
    <property type="entry name" value="GB|AAD25831.1"/>
    <property type="match status" value="1"/>
</dbReference>
<keyword evidence="3" id="KW-1185">Reference proteome</keyword>
<dbReference type="Gramene" id="OIW20438">
    <property type="protein sequence ID" value="OIW20438"/>
    <property type="gene ID" value="TanjilG_11137"/>
</dbReference>
<dbReference type="AlphaFoldDB" id="A0A394DAJ9"/>
<sequence>MFLVTLTKKKGYQEKNLVHDKLQKKELQNSIDVTQTVVSQQSESTESESSTGSIMCGSFEIDHNGNQNVSVSDNSASENDDYDDEEEDNLIEIKLQRSFLCDLAEEPKQKLESNLPDFMEQGLMELLAEINEDENLIEIDISMGSTNS</sequence>
<name>A0A394DAJ9_LUPAN</name>
<organism evidence="2 3">
    <name type="scientific">Lupinus angustifolius</name>
    <name type="common">Narrow-leaved blue lupine</name>
    <dbReference type="NCBI Taxonomy" id="3871"/>
    <lineage>
        <taxon>Eukaryota</taxon>
        <taxon>Viridiplantae</taxon>
        <taxon>Streptophyta</taxon>
        <taxon>Embryophyta</taxon>
        <taxon>Tracheophyta</taxon>
        <taxon>Spermatophyta</taxon>
        <taxon>Magnoliopsida</taxon>
        <taxon>eudicotyledons</taxon>
        <taxon>Gunneridae</taxon>
        <taxon>Pentapetalae</taxon>
        <taxon>rosids</taxon>
        <taxon>fabids</taxon>
        <taxon>Fabales</taxon>
        <taxon>Fabaceae</taxon>
        <taxon>Papilionoideae</taxon>
        <taxon>50 kb inversion clade</taxon>
        <taxon>genistoids sensu lato</taxon>
        <taxon>core genistoids</taxon>
        <taxon>Genisteae</taxon>
        <taxon>Lupinus</taxon>
    </lineage>
</organism>
<evidence type="ECO:0000256" key="1">
    <source>
        <dbReference type="SAM" id="MobiDB-lite"/>
    </source>
</evidence>
<accession>A0A394DAJ9</accession>
<evidence type="ECO:0000313" key="2">
    <source>
        <dbReference type="EMBL" id="OIW20438.1"/>
    </source>
</evidence>
<protein>
    <submittedName>
        <fullName evidence="2">Uncharacterized protein</fullName>
    </submittedName>
</protein>
<dbReference type="PANTHER" id="PTHR35708:SF5">
    <property type="entry name" value="PROTEIN, PUTATIVE-RELATED"/>
    <property type="match status" value="1"/>
</dbReference>
<reference evidence="2 3" key="1">
    <citation type="journal article" date="2017" name="Plant Biotechnol. J.">
        <title>A comprehensive draft genome sequence for lupin (Lupinus angustifolius), an emerging health food: insights into plant-microbe interactions and legume evolution.</title>
        <authorList>
            <person name="Hane J.K."/>
            <person name="Ming Y."/>
            <person name="Kamphuis L.G."/>
            <person name="Nelson M.N."/>
            <person name="Garg G."/>
            <person name="Atkins C.A."/>
            <person name="Bayer P.E."/>
            <person name="Bravo A."/>
            <person name="Bringans S."/>
            <person name="Cannon S."/>
            <person name="Edwards D."/>
            <person name="Foley R."/>
            <person name="Gao L.L."/>
            <person name="Harrison M.J."/>
            <person name="Huang W."/>
            <person name="Hurgobin B."/>
            <person name="Li S."/>
            <person name="Liu C.W."/>
            <person name="McGrath A."/>
            <person name="Morahan G."/>
            <person name="Murray J."/>
            <person name="Weller J."/>
            <person name="Jian J."/>
            <person name="Singh K.B."/>
        </authorList>
    </citation>
    <scope>NUCLEOTIDE SEQUENCE [LARGE SCALE GENOMIC DNA]</scope>
    <source>
        <strain evidence="3">cv. Tanjil</strain>
        <tissue evidence="2">Whole plant</tissue>
    </source>
</reference>
<dbReference type="Proteomes" id="UP000188354">
    <property type="component" value="Unassembled WGS sequence"/>
</dbReference>
<gene>
    <name evidence="2" type="ORF">TanjilG_11137</name>
</gene>
<feature type="compositionally biased region" description="Low complexity" evidence="1">
    <location>
        <begin position="38"/>
        <end position="51"/>
    </location>
</feature>
<evidence type="ECO:0000313" key="3">
    <source>
        <dbReference type="Proteomes" id="UP000188354"/>
    </source>
</evidence>
<proteinExistence type="predicted"/>